<reference evidence="1" key="1">
    <citation type="submission" date="2014-11" db="EMBL/GenBank/DDBJ databases">
        <authorList>
            <person name="Amaro Gonzalez C."/>
        </authorList>
    </citation>
    <scope>NUCLEOTIDE SEQUENCE</scope>
</reference>
<dbReference type="EMBL" id="GBXM01002315">
    <property type="protein sequence ID" value="JAI06263.1"/>
    <property type="molecule type" value="Transcribed_RNA"/>
</dbReference>
<accession>A0A0E9XU71</accession>
<dbReference type="AlphaFoldDB" id="A0A0E9XU71"/>
<protein>
    <submittedName>
        <fullName evidence="1">Uncharacterized protein</fullName>
    </submittedName>
</protein>
<evidence type="ECO:0000313" key="1">
    <source>
        <dbReference type="EMBL" id="JAI06263.1"/>
    </source>
</evidence>
<organism evidence="1">
    <name type="scientific">Anguilla anguilla</name>
    <name type="common">European freshwater eel</name>
    <name type="synonym">Muraena anguilla</name>
    <dbReference type="NCBI Taxonomy" id="7936"/>
    <lineage>
        <taxon>Eukaryota</taxon>
        <taxon>Metazoa</taxon>
        <taxon>Chordata</taxon>
        <taxon>Craniata</taxon>
        <taxon>Vertebrata</taxon>
        <taxon>Euteleostomi</taxon>
        <taxon>Actinopterygii</taxon>
        <taxon>Neopterygii</taxon>
        <taxon>Teleostei</taxon>
        <taxon>Anguilliformes</taxon>
        <taxon>Anguillidae</taxon>
        <taxon>Anguilla</taxon>
    </lineage>
</organism>
<name>A0A0E9XU71_ANGAN</name>
<sequence length="20" mass="2430">MCTPKVFEIAHPLYRWPIDL</sequence>
<proteinExistence type="predicted"/>
<reference evidence="1" key="2">
    <citation type="journal article" date="2015" name="Fish Shellfish Immunol.">
        <title>Early steps in the European eel (Anguilla anguilla)-Vibrio vulnificus interaction in the gills: Role of the RtxA13 toxin.</title>
        <authorList>
            <person name="Callol A."/>
            <person name="Pajuelo D."/>
            <person name="Ebbesson L."/>
            <person name="Teles M."/>
            <person name="MacKenzie S."/>
            <person name="Amaro C."/>
        </authorList>
    </citation>
    <scope>NUCLEOTIDE SEQUENCE</scope>
</reference>